<accession>A0A0D0BDD5</accession>
<protein>
    <submittedName>
        <fullName evidence="2">Uncharacterized protein</fullName>
    </submittedName>
</protein>
<evidence type="ECO:0000313" key="2">
    <source>
        <dbReference type="EMBL" id="KIK44262.1"/>
    </source>
</evidence>
<name>A0A0D0BDD5_9AGAM</name>
<evidence type="ECO:0000313" key="3">
    <source>
        <dbReference type="Proteomes" id="UP000054485"/>
    </source>
</evidence>
<dbReference type="AlphaFoldDB" id="A0A0D0BDD5"/>
<keyword evidence="3" id="KW-1185">Reference proteome</keyword>
<dbReference type="Proteomes" id="UP000054485">
    <property type="component" value="Unassembled WGS sequence"/>
</dbReference>
<evidence type="ECO:0000256" key="1">
    <source>
        <dbReference type="SAM" id="MobiDB-lite"/>
    </source>
</evidence>
<proteinExistence type="predicted"/>
<dbReference type="EMBL" id="KN835194">
    <property type="protein sequence ID" value="KIK44262.1"/>
    <property type="molecule type" value="Genomic_DNA"/>
</dbReference>
<dbReference type="OrthoDB" id="3268409at2759"/>
<gene>
    <name evidence="2" type="ORF">CY34DRAFT_80250</name>
</gene>
<feature type="region of interest" description="Disordered" evidence="1">
    <location>
        <begin position="267"/>
        <end position="287"/>
    </location>
</feature>
<feature type="region of interest" description="Disordered" evidence="1">
    <location>
        <begin position="22"/>
        <end position="51"/>
    </location>
</feature>
<reference evidence="2 3" key="1">
    <citation type="submission" date="2014-04" db="EMBL/GenBank/DDBJ databases">
        <authorList>
            <consortium name="DOE Joint Genome Institute"/>
            <person name="Kuo A."/>
            <person name="Ruytinx J."/>
            <person name="Rineau F."/>
            <person name="Colpaert J."/>
            <person name="Kohler A."/>
            <person name="Nagy L.G."/>
            <person name="Floudas D."/>
            <person name="Copeland A."/>
            <person name="Barry K.W."/>
            <person name="Cichocki N."/>
            <person name="Veneault-Fourrey C."/>
            <person name="LaButti K."/>
            <person name="Lindquist E.A."/>
            <person name="Lipzen A."/>
            <person name="Lundell T."/>
            <person name="Morin E."/>
            <person name="Murat C."/>
            <person name="Sun H."/>
            <person name="Tunlid A."/>
            <person name="Henrissat B."/>
            <person name="Grigoriev I.V."/>
            <person name="Hibbett D.S."/>
            <person name="Martin F."/>
            <person name="Nordberg H.P."/>
            <person name="Cantor M.N."/>
            <person name="Hua S.X."/>
        </authorList>
    </citation>
    <scope>NUCLEOTIDE SEQUENCE [LARGE SCALE GENOMIC DNA]</scope>
    <source>
        <strain evidence="2 3">UH-Slu-Lm8-n1</strain>
    </source>
</reference>
<reference evidence="3" key="2">
    <citation type="submission" date="2015-01" db="EMBL/GenBank/DDBJ databases">
        <title>Evolutionary Origins and Diversification of the Mycorrhizal Mutualists.</title>
        <authorList>
            <consortium name="DOE Joint Genome Institute"/>
            <consortium name="Mycorrhizal Genomics Consortium"/>
            <person name="Kohler A."/>
            <person name="Kuo A."/>
            <person name="Nagy L.G."/>
            <person name="Floudas D."/>
            <person name="Copeland A."/>
            <person name="Barry K.W."/>
            <person name="Cichocki N."/>
            <person name="Veneault-Fourrey C."/>
            <person name="LaButti K."/>
            <person name="Lindquist E.A."/>
            <person name="Lipzen A."/>
            <person name="Lundell T."/>
            <person name="Morin E."/>
            <person name="Murat C."/>
            <person name="Riley R."/>
            <person name="Ohm R."/>
            <person name="Sun H."/>
            <person name="Tunlid A."/>
            <person name="Henrissat B."/>
            <person name="Grigoriev I.V."/>
            <person name="Hibbett D.S."/>
            <person name="Martin F."/>
        </authorList>
    </citation>
    <scope>NUCLEOTIDE SEQUENCE [LARGE SCALE GENOMIC DNA]</scope>
    <source>
        <strain evidence="3">UH-Slu-Lm8-n1</strain>
    </source>
</reference>
<dbReference type="InParanoid" id="A0A0D0BDD5"/>
<feature type="compositionally biased region" description="Low complexity" evidence="1">
    <location>
        <begin position="31"/>
        <end position="51"/>
    </location>
</feature>
<sequence>MELSSAQLNALEFAQSILDDAGLSPRDLSDHSQTSSPPPSSYSSPDTSTISLPLSAPDPCSAILAAQYIPPPAHSFTPDEISAGAHRINRQSTVHAIINHPPGAIVEYPQTGSLKGNAVAHVFTVTHNFDSMEFDLPQFNFQYSLGDGHGGLKGVQCFLLHDNMGQPVRCKKLSTSCKGLKTCSARSDKIFNTTHSYTNRSHIAELIAPPFLPFDDNAKREVFLKTFAFFCSLTEHGCAFMASPECVGLDHDDTDDVNSMASAVTDDEHDATQHSSGAISCQGKPVM</sequence>
<dbReference type="HOGENOM" id="CLU_912691_0_0_1"/>
<organism evidence="2 3">
    <name type="scientific">Suillus luteus UH-Slu-Lm8-n1</name>
    <dbReference type="NCBI Taxonomy" id="930992"/>
    <lineage>
        <taxon>Eukaryota</taxon>
        <taxon>Fungi</taxon>
        <taxon>Dikarya</taxon>
        <taxon>Basidiomycota</taxon>
        <taxon>Agaricomycotina</taxon>
        <taxon>Agaricomycetes</taxon>
        <taxon>Agaricomycetidae</taxon>
        <taxon>Boletales</taxon>
        <taxon>Suillineae</taxon>
        <taxon>Suillaceae</taxon>
        <taxon>Suillus</taxon>
    </lineage>
</organism>